<evidence type="ECO:0000256" key="1">
    <source>
        <dbReference type="SAM" id="SignalP"/>
    </source>
</evidence>
<dbReference type="PANTHER" id="PTHR22935:SF97">
    <property type="entry name" value="BETA-LACTAMASE-RELATED DOMAIN-CONTAINING PROTEIN"/>
    <property type="match status" value="1"/>
</dbReference>
<dbReference type="PANTHER" id="PTHR22935">
    <property type="entry name" value="PENICILLIN-BINDING PROTEIN"/>
    <property type="match status" value="1"/>
</dbReference>
<dbReference type="Proteomes" id="UP001271007">
    <property type="component" value="Unassembled WGS sequence"/>
</dbReference>
<reference evidence="4" key="1">
    <citation type="submission" date="2023-04" db="EMBL/GenBank/DDBJ databases">
        <title>Black Yeasts Isolated from many extreme environments.</title>
        <authorList>
            <person name="Coleine C."/>
            <person name="Stajich J.E."/>
            <person name="Selbmann L."/>
        </authorList>
    </citation>
    <scope>NUCLEOTIDE SEQUENCE</scope>
    <source>
        <strain evidence="4">CCFEE 5312</strain>
    </source>
</reference>
<sequence>MFHSSLLLSLALGSFAAAKPCAILGPVFEAPTGLADSSVLQDALSSLQEVLDNITTTGVTPLGPLAASNNSFAIGIFDTSSPDELFSYQFSSTALKQSTQGVTAVTDSSIFRIGSLSKLITAYTFLIEAGPKHWDQPVTKYIPELKTAAKKCSATDGPIDCTDWDDITLGALASHLAGVPRDYSTPAELLDPLTLGFEKPVAIGLPPLPESALPPCGLGPTDACTKKQYLDGFTAASPLYAPFTTPIYSNGGYALLAMALENITGRSMSDMVDDVFQKLNMTQSTYENPASLDGAVVPLGVSSGYQAILGVLAPAGGYFSTQADIAKLGRSILMSTQLKPSDTRDWMKPSSFIESSTGAVGKPWEIFRVPDLVNDHGFDLYTKTGDVLAYSSHLILSPAHNVGITILAAGNDTTTTREVLAEIVTAALFPAVEKAARSQAEETYAGTYKSTDAAVDTEIILTTQRGRPGLFVKKWIVNGTDTLEQLYPETEQRLYPTDLVQTTPESSYKISYRMVSDPVGLDLPPTIYDPGCQSWFMVGGRRYGGVALDQVVFTVEDGKATTMSPRAWRTTLEKTD</sequence>
<evidence type="ECO:0008006" key="6">
    <source>
        <dbReference type="Google" id="ProtNLM"/>
    </source>
</evidence>
<name>A0AAJ0LV12_9PEZI</name>
<dbReference type="InterPro" id="IPR012338">
    <property type="entry name" value="Beta-lactam/transpept-like"/>
</dbReference>
<dbReference type="AlphaFoldDB" id="A0AAJ0LV12"/>
<protein>
    <recommendedName>
        <fullName evidence="6">Beta-lactamase-related domain-containing protein</fullName>
    </recommendedName>
</protein>
<dbReference type="InterPro" id="IPR051478">
    <property type="entry name" value="Beta-lactamase-like_AB/R"/>
</dbReference>
<dbReference type="Pfam" id="PF26335">
    <property type="entry name" value="ARB_00930_C"/>
    <property type="match status" value="1"/>
</dbReference>
<keyword evidence="1" id="KW-0732">Signal</keyword>
<feature type="chain" id="PRO_5042511029" description="Beta-lactamase-related domain-containing protein" evidence="1">
    <location>
        <begin position="19"/>
        <end position="576"/>
    </location>
</feature>
<dbReference type="InterPro" id="IPR058664">
    <property type="entry name" value="ARB_00930-like_C"/>
</dbReference>
<evidence type="ECO:0000313" key="5">
    <source>
        <dbReference type="Proteomes" id="UP001271007"/>
    </source>
</evidence>
<comment type="caution">
    <text evidence="4">The sequence shown here is derived from an EMBL/GenBank/DDBJ whole genome shotgun (WGS) entry which is preliminary data.</text>
</comment>
<dbReference type="SUPFAM" id="SSF56601">
    <property type="entry name" value="beta-lactamase/transpeptidase-like"/>
    <property type="match status" value="1"/>
</dbReference>
<feature type="signal peptide" evidence="1">
    <location>
        <begin position="1"/>
        <end position="18"/>
    </location>
</feature>
<dbReference type="Gene3D" id="3.40.710.10">
    <property type="entry name" value="DD-peptidase/beta-lactamase superfamily"/>
    <property type="match status" value="1"/>
</dbReference>
<dbReference type="InterPro" id="IPR001466">
    <property type="entry name" value="Beta-lactam-related"/>
</dbReference>
<feature type="domain" description="Beta-lactamase-like ARB-00930-like C-terminal" evidence="3">
    <location>
        <begin position="436"/>
        <end position="575"/>
    </location>
</feature>
<organism evidence="4 5">
    <name type="scientific">Extremus antarcticus</name>
    <dbReference type="NCBI Taxonomy" id="702011"/>
    <lineage>
        <taxon>Eukaryota</taxon>
        <taxon>Fungi</taxon>
        <taxon>Dikarya</taxon>
        <taxon>Ascomycota</taxon>
        <taxon>Pezizomycotina</taxon>
        <taxon>Dothideomycetes</taxon>
        <taxon>Dothideomycetidae</taxon>
        <taxon>Mycosphaerellales</taxon>
        <taxon>Extremaceae</taxon>
        <taxon>Extremus</taxon>
    </lineage>
</organism>
<keyword evidence="5" id="KW-1185">Reference proteome</keyword>
<dbReference type="EMBL" id="JAWDJX010000006">
    <property type="protein sequence ID" value="KAK3056225.1"/>
    <property type="molecule type" value="Genomic_DNA"/>
</dbReference>
<evidence type="ECO:0000259" key="3">
    <source>
        <dbReference type="Pfam" id="PF26335"/>
    </source>
</evidence>
<accession>A0AAJ0LV12</accession>
<feature type="domain" description="Beta-lactamase-related" evidence="2">
    <location>
        <begin position="100"/>
        <end position="424"/>
    </location>
</feature>
<dbReference type="Pfam" id="PF00144">
    <property type="entry name" value="Beta-lactamase"/>
    <property type="match status" value="1"/>
</dbReference>
<evidence type="ECO:0000259" key="2">
    <source>
        <dbReference type="Pfam" id="PF00144"/>
    </source>
</evidence>
<evidence type="ECO:0000313" key="4">
    <source>
        <dbReference type="EMBL" id="KAK3056225.1"/>
    </source>
</evidence>
<proteinExistence type="predicted"/>
<gene>
    <name evidence="4" type="ORF">LTR09_002732</name>
</gene>